<dbReference type="Proteomes" id="UP000729402">
    <property type="component" value="Unassembled WGS sequence"/>
</dbReference>
<dbReference type="EMBL" id="JAAALK010000283">
    <property type="protein sequence ID" value="KAG8074574.1"/>
    <property type="molecule type" value="Genomic_DNA"/>
</dbReference>
<accession>A0A8J5TAP8</accession>
<gene>
    <name evidence="1" type="ORF">GUJ93_ZPchr0006g42077</name>
</gene>
<organism evidence="1 2">
    <name type="scientific">Zizania palustris</name>
    <name type="common">Northern wild rice</name>
    <dbReference type="NCBI Taxonomy" id="103762"/>
    <lineage>
        <taxon>Eukaryota</taxon>
        <taxon>Viridiplantae</taxon>
        <taxon>Streptophyta</taxon>
        <taxon>Embryophyta</taxon>
        <taxon>Tracheophyta</taxon>
        <taxon>Spermatophyta</taxon>
        <taxon>Magnoliopsida</taxon>
        <taxon>Liliopsida</taxon>
        <taxon>Poales</taxon>
        <taxon>Poaceae</taxon>
        <taxon>BOP clade</taxon>
        <taxon>Oryzoideae</taxon>
        <taxon>Oryzeae</taxon>
        <taxon>Zizaniinae</taxon>
        <taxon>Zizania</taxon>
    </lineage>
</organism>
<dbReference type="AlphaFoldDB" id="A0A8J5TAP8"/>
<comment type="caution">
    <text evidence="1">The sequence shown here is derived from an EMBL/GenBank/DDBJ whole genome shotgun (WGS) entry which is preliminary data.</text>
</comment>
<reference evidence="1" key="2">
    <citation type="submission" date="2021-02" db="EMBL/GenBank/DDBJ databases">
        <authorList>
            <person name="Kimball J.A."/>
            <person name="Haas M.W."/>
            <person name="Macchietto M."/>
            <person name="Kono T."/>
            <person name="Duquette J."/>
            <person name="Shao M."/>
        </authorList>
    </citation>
    <scope>NUCLEOTIDE SEQUENCE</scope>
    <source>
        <tissue evidence="1">Fresh leaf tissue</tissue>
    </source>
</reference>
<protein>
    <submittedName>
        <fullName evidence="1">Uncharacterized protein</fullName>
    </submittedName>
</protein>
<sequence>MELRDSTDDLCLTVITSPEAPLPPHPTRDGNPVLSSVENLSQWKEAKSRWTRASRHGWALPRRRRATPSGPTTHLVSEFCMMKW</sequence>
<keyword evidence="2" id="KW-1185">Reference proteome</keyword>
<evidence type="ECO:0000313" key="2">
    <source>
        <dbReference type="Proteomes" id="UP000729402"/>
    </source>
</evidence>
<proteinExistence type="predicted"/>
<reference evidence="1" key="1">
    <citation type="journal article" date="2021" name="bioRxiv">
        <title>Whole Genome Assembly and Annotation of Northern Wild Rice, Zizania palustris L., Supports a Whole Genome Duplication in the Zizania Genus.</title>
        <authorList>
            <person name="Haas M."/>
            <person name="Kono T."/>
            <person name="Macchietto M."/>
            <person name="Millas R."/>
            <person name="McGilp L."/>
            <person name="Shao M."/>
            <person name="Duquette J."/>
            <person name="Hirsch C.N."/>
            <person name="Kimball J."/>
        </authorList>
    </citation>
    <scope>NUCLEOTIDE SEQUENCE</scope>
    <source>
        <tissue evidence="1">Fresh leaf tissue</tissue>
    </source>
</reference>
<evidence type="ECO:0000313" key="1">
    <source>
        <dbReference type="EMBL" id="KAG8074574.1"/>
    </source>
</evidence>
<name>A0A8J5TAP8_ZIZPA</name>